<protein>
    <submittedName>
        <fullName evidence="2">Histidinol-phosphate aminotransferase family protein</fullName>
    </submittedName>
</protein>
<accession>A0A6G3WYS4</accession>
<proteinExistence type="predicted"/>
<dbReference type="EMBL" id="JAAGMN010003028">
    <property type="protein sequence ID" value="NEE10572.1"/>
    <property type="molecule type" value="Genomic_DNA"/>
</dbReference>
<feature type="non-terminal residue" evidence="2">
    <location>
        <position position="1"/>
    </location>
</feature>
<feature type="region of interest" description="Disordered" evidence="1">
    <location>
        <begin position="1"/>
        <end position="85"/>
    </location>
</feature>
<keyword evidence="2" id="KW-0808">Transferase</keyword>
<evidence type="ECO:0000313" key="2">
    <source>
        <dbReference type="EMBL" id="NEE10572.1"/>
    </source>
</evidence>
<comment type="caution">
    <text evidence="2">The sequence shown here is derived from an EMBL/GenBank/DDBJ whole genome shotgun (WGS) entry which is preliminary data.</text>
</comment>
<name>A0A6G3WYS4_9ACTN</name>
<organism evidence="2">
    <name type="scientific">Streptomyces sp. SID7499</name>
    <dbReference type="NCBI Taxonomy" id="2706086"/>
    <lineage>
        <taxon>Bacteria</taxon>
        <taxon>Bacillati</taxon>
        <taxon>Actinomycetota</taxon>
        <taxon>Actinomycetes</taxon>
        <taxon>Kitasatosporales</taxon>
        <taxon>Streptomycetaceae</taxon>
        <taxon>Streptomyces</taxon>
    </lineage>
</organism>
<keyword evidence="2" id="KW-0032">Aminotransferase</keyword>
<sequence>APAPPLAPVAQAPVPAPVPVPAPAPAPAPSPMAAPFTGPTPPGVPARGGLTAAQVRGTNGLTPAPATGWPAAQSWPNAAGMGQAG</sequence>
<dbReference type="GO" id="GO:0008483">
    <property type="term" value="F:transaminase activity"/>
    <property type="evidence" value="ECO:0007669"/>
    <property type="project" value="UniProtKB-KW"/>
</dbReference>
<gene>
    <name evidence="2" type="ORF">G3M58_29470</name>
</gene>
<evidence type="ECO:0000256" key="1">
    <source>
        <dbReference type="SAM" id="MobiDB-lite"/>
    </source>
</evidence>
<feature type="compositionally biased region" description="Pro residues" evidence="1">
    <location>
        <begin position="14"/>
        <end position="44"/>
    </location>
</feature>
<reference evidence="2" key="1">
    <citation type="submission" date="2020-01" db="EMBL/GenBank/DDBJ databases">
        <title>Insect and environment-associated Actinomycetes.</title>
        <authorList>
            <person name="Currrie C."/>
            <person name="Chevrette M."/>
            <person name="Carlson C."/>
            <person name="Stubbendieck R."/>
            <person name="Wendt-Pienkowski E."/>
        </authorList>
    </citation>
    <scope>NUCLEOTIDE SEQUENCE</scope>
    <source>
        <strain evidence="2">SID7499</strain>
    </source>
</reference>
<dbReference type="AlphaFoldDB" id="A0A6G3WYS4"/>